<evidence type="ECO:0000313" key="2">
    <source>
        <dbReference type="Proteomes" id="UP001174997"/>
    </source>
</evidence>
<keyword evidence="2" id="KW-1185">Reference proteome</keyword>
<dbReference type="Proteomes" id="UP001174997">
    <property type="component" value="Unassembled WGS sequence"/>
</dbReference>
<name>A0AA39ZBE0_9PEZI</name>
<sequence>MTPVLGPTQSTASPPPGYKSNQVLDLTACCAIPCSMQELSFRRYILNAFAGVGNVLSSRMETEMLYGVPERHLLQGLPWWSDNFTIGRDEALGWDRRLRAWV</sequence>
<evidence type="ECO:0000313" key="1">
    <source>
        <dbReference type="EMBL" id="KAK0667861.1"/>
    </source>
</evidence>
<dbReference type="EMBL" id="JAULSY010000065">
    <property type="protein sequence ID" value="KAK0667861.1"/>
    <property type="molecule type" value="Genomic_DNA"/>
</dbReference>
<comment type="caution">
    <text evidence="1">The sequence shown here is derived from an EMBL/GenBank/DDBJ whole genome shotgun (WGS) entry which is preliminary data.</text>
</comment>
<protein>
    <submittedName>
        <fullName evidence="1">Uncharacterized protein</fullName>
    </submittedName>
</protein>
<reference evidence="1" key="1">
    <citation type="submission" date="2023-06" db="EMBL/GenBank/DDBJ databases">
        <title>Genome-scale phylogeny and comparative genomics of the fungal order Sordariales.</title>
        <authorList>
            <consortium name="Lawrence Berkeley National Laboratory"/>
            <person name="Hensen N."/>
            <person name="Bonometti L."/>
            <person name="Westerberg I."/>
            <person name="Brannstrom I.O."/>
            <person name="Guillou S."/>
            <person name="Cros-Aarteil S."/>
            <person name="Calhoun S."/>
            <person name="Haridas S."/>
            <person name="Kuo A."/>
            <person name="Mondo S."/>
            <person name="Pangilinan J."/>
            <person name="Riley R."/>
            <person name="Labutti K."/>
            <person name="Andreopoulos B."/>
            <person name="Lipzen A."/>
            <person name="Chen C."/>
            <person name="Yanf M."/>
            <person name="Daum C."/>
            <person name="Ng V."/>
            <person name="Clum A."/>
            <person name="Steindorff A."/>
            <person name="Ohm R."/>
            <person name="Martin F."/>
            <person name="Silar P."/>
            <person name="Natvig D."/>
            <person name="Lalanne C."/>
            <person name="Gautier V."/>
            <person name="Ament-Velasquez S.L."/>
            <person name="Kruys A."/>
            <person name="Hutchinson M.I."/>
            <person name="Powell A.J."/>
            <person name="Barry K."/>
            <person name="Miller A.N."/>
            <person name="Grigoriev I.V."/>
            <person name="Debuchy R."/>
            <person name="Gladieux P."/>
            <person name="Thoren M.H."/>
            <person name="Johannesson H."/>
        </authorList>
    </citation>
    <scope>NUCLEOTIDE SEQUENCE</scope>
    <source>
        <strain evidence="1">CBS 307.81</strain>
    </source>
</reference>
<gene>
    <name evidence="1" type="ORF">QBC41DRAFT_347669</name>
</gene>
<accession>A0AA39ZBE0</accession>
<proteinExistence type="predicted"/>
<dbReference type="AlphaFoldDB" id="A0AA39ZBE0"/>
<organism evidence="1 2">
    <name type="scientific">Cercophora samala</name>
    <dbReference type="NCBI Taxonomy" id="330535"/>
    <lineage>
        <taxon>Eukaryota</taxon>
        <taxon>Fungi</taxon>
        <taxon>Dikarya</taxon>
        <taxon>Ascomycota</taxon>
        <taxon>Pezizomycotina</taxon>
        <taxon>Sordariomycetes</taxon>
        <taxon>Sordariomycetidae</taxon>
        <taxon>Sordariales</taxon>
        <taxon>Lasiosphaeriaceae</taxon>
        <taxon>Cercophora</taxon>
    </lineage>
</organism>